<evidence type="ECO:0000313" key="8">
    <source>
        <dbReference type="EnsemblMetazoa" id="PHUM025080-PA"/>
    </source>
</evidence>
<dbReference type="GO" id="GO:0003723">
    <property type="term" value="F:RNA binding"/>
    <property type="evidence" value="ECO:0007669"/>
    <property type="project" value="TreeGrafter"/>
</dbReference>
<dbReference type="SUPFAM" id="SSF48452">
    <property type="entry name" value="TPR-like"/>
    <property type="match status" value="1"/>
</dbReference>
<dbReference type="Proteomes" id="UP000009046">
    <property type="component" value="Unassembled WGS sequence"/>
</dbReference>
<organism>
    <name type="scientific">Pediculus humanus subsp. corporis</name>
    <name type="common">Body louse</name>
    <dbReference type="NCBI Taxonomy" id="121224"/>
    <lineage>
        <taxon>Eukaryota</taxon>
        <taxon>Metazoa</taxon>
        <taxon>Ecdysozoa</taxon>
        <taxon>Arthropoda</taxon>
        <taxon>Hexapoda</taxon>
        <taxon>Insecta</taxon>
        <taxon>Pterygota</taxon>
        <taxon>Neoptera</taxon>
        <taxon>Paraneoptera</taxon>
        <taxon>Psocodea</taxon>
        <taxon>Troctomorpha</taxon>
        <taxon>Phthiraptera</taxon>
        <taxon>Anoplura</taxon>
        <taxon>Pediculidae</taxon>
        <taxon>Pediculus</taxon>
    </lineage>
</organism>
<feature type="domain" description="S1 motif" evidence="6">
    <location>
        <begin position="65"/>
        <end position="146"/>
    </location>
</feature>
<evidence type="ECO:0000313" key="9">
    <source>
        <dbReference type="Proteomes" id="UP000009046"/>
    </source>
</evidence>
<sequence>MAAYSANVQDGRRTLLIKTKWMEEKNHFQEEEIKLHLTNREKIHHLFHLEVKYVEELNASLVQEGMILLGIVSDVSDKIVNVSLPGSLRGVITIPNVSEFYTSLIQNMSSQSEVLGLTEIFQPGDILPVKILSVSEESKSLMVTSDPKMINSNLSYDAIDKDLILTGNVKSKEDHGFIIDFGIDKVLGFLKFDKVKEDGELKVGQIIRSSVISCLKSPGSCSVQLSTLKTDFEKAYIKLNSSVSLSFLVPGFQFQVVVTKVLLNGVEVKYGNDVNKKGFIYEDNLPMKFPNLEKVNVGTEYIATLLYVKPLVNVLYFKVLPKKKIEWPFKFGDIVSGKVVKARRSGLVVKIVKGINVARCFIPISKLKNNKKILENDKSIETLYPVNKKIPQIRLGSRNYMKRQYLGATDKASLQEKYFSVTDLKCGEIISAKILSFSKYSVKLKIGQSILGTVAFNDLTDVPLKNPSLRFKVGQQVTEINPESKFVRLTMKPSLIKEKNILMDLNFEKNHFYLGVISRVLHGKLIVKFFNGVIGILPKRFTNHLDGGSLKTYFAEGHLIKCCPINVTSENKLLLSLLSSTEGSDLLKVGKKYNVTVVNKTENGFLLDVQVNKKKTCQGYLPKQLLSVHQNLTTPLLSTYFPNEKFSAYCVFASETNGLPIMGTLEIFQSLYEGKTEEDFKSLLAVNSVLPFLYKNQSLKTNRKFLHNLIPGEMNFFVRVTCEDFPKEFKLNKYQLLYGKIMKIVDHKMDVSIRVSDVWNKDFDSSLEFLDSYLFTMKTLVERQKKHLNAYSENAEFGRFVTGKIEEIRTKHAIVKTEDGDLGLVEGKFEKNDQVKGHICWIDGPEQMIYIHALKSVKKNVKEVYEPNWDKLHAKIVHCNENVIVAKLKGKGIGKFAYLPQKRHVNDLMLKECSFSVGEEVVVWVTTKNSKFLLALDARIVARKEKLFLKNSSQKLKESILSLKRKLEIEKIERNEKKKKTSDSDDLEIIESKIKSKTDAPHQNGFPNGHVGDDDYVPEIKQEVDAESDVFVSTLNDSVPHLEYDDIDIKSEVDDEIKKVEPSRNKTEMNNSNAFNVGFKWEVLKDKALLSGIVLNKKEEDSSSDEEEDESKNNKKKRKRLTQSEKLEKSKTEEQRLRYIEEKLMDPDREPETIDDFDRSVLANPDSSATWLKYMAFHIQNTEIEAARTVARRALKAISFRKEQEKLNIWIALLNLENLYGCEQSLNKILTEALQYNDPYKIHLHMLNLYGQTNNYQEMEKLGNFMLKKYKDVENLWYDVGLAYFTVGKIESARFVLQRALTILNKKQHILLLSKFAHLENKYGSPERAQTLYESILGSFPKRVDIWSCYVDIQVLERATSQSLRPRKMKTLFKKFLTFEENHGTPENVEKVREAAVEYVETVGEMNGGL</sequence>
<dbReference type="KEGG" id="phu:Phum_PHUM025080"/>
<dbReference type="SUPFAM" id="SSF50249">
    <property type="entry name" value="Nucleic acid-binding proteins"/>
    <property type="match status" value="3"/>
</dbReference>
<dbReference type="RefSeq" id="XP_002422951.1">
    <property type="nucleotide sequence ID" value="XM_002422906.1"/>
</dbReference>
<dbReference type="HOGENOM" id="CLU_000845_0_1_1"/>
<evidence type="ECO:0000256" key="5">
    <source>
        <dbReference type="SAM" id="MobiDB-lite"/>
    </source>
</evidence>
<feature type="domain" description="S1 motif" evidence="6">
    <location>
        <begin position="162"/>
        <end position="228"/>
    </location>
</feature>
<evidence type="ECO:0000259" key="6">
    <source>
        <dbReference type="PROSITE" id="PS50126"/>
    </source>
</evidence>
<dbReference type="EMBL" id="AAZO01000301">
    <property type="status" value="NOT_ANNOTATED_CDS"/>
    <property type="molecule type" value="Genomic_DNA"/>
</dbReference>
<name>E0VA07_PEDHC</name>
<dbReference type="GO" id="GO:0032040">
    <property type="term" value="C:small-subunit processome"/>
    <property type="evidence" value="ECO:0007669"/>
    <property type="project" value="TreeGrafter"/>
</dbReference>
<proteinExistence type="predicted"/>
<feature type="compositionally biased region" description="Basic and acidic residues" evidence="5">
    <location>
        <begin position="1122"/>
        <end position="1133"/>
    </location>
</feature>
<dbReference type="STRING" id="121224.E0VA07"/>
<dbReference type="FunCoup" id="E0VA07">
    <property type="interactions" value="2148"/>
</dbReference>
<keyword evidence="3" id="KW-0802">TPR repeat</keyword>
<evidence type="ECO:0000313" key="7">
    <source>
        <dbReference type="EMBL" id="EEB10213.1"/>
    </source>
</evidence>
<evidence type="ECO:0000256" key="2">
    <source>
        <dbReference type="ARBA" id="ARBA00022552"/>
    </source>
</evidence>
<dbReference type="VEuPathDB" id="VectorBase:PHUM025080"/>
<dbReference type="OMA" id="EAACIMQ"/>
<dbReference type="PROSITE" id="PS50005">
    <property type="entry name" value="TPR"/>
    <property type="match status" value="1"/>
</dbReference>
<feature type="coiled-coil region" evidence="4">
    <location>
        <begin position="953"/>
        <end position="980"/>
    </location>
</feature>
<dbReference type="EMBL" id="DS235004">
    <property type="protein sequence ID" value="EEB10213.1"/>
    <property type="molecule type" value="Genomic_DNA"/>
</dbReference>
<dbReference type="PROSITE" id="PS50126">
    <property type="entry name" value="S1"/>
    <property type="match status" value="4"/>
</dbReference>
<feature type="domain" description="S1 motif" evidence="6">
    <location>
        <begin position="332"/>
        <end position="398"/>
    </location>
</feature>
<dbReference type="eggNOG" id="KOG1070">
    <property type="taxonomic scope" value="Eukaryota"/>
</dbReference>
<comment type="subcellular location">
    <subcellularLocation>
        <location evidence="1">Nucleus</location>
        <location evidence="1">Nucleolus</location>
    </subcellularLocation>
</comment>
<dbReference type="PANTHER" id="PTHR23270">
    <property type="entry name" value="PROGRAMMED CELL DEATH PROTEIN 11 PRE-RRNA PROCESSING PROTEIN RRP5"/>
    <property type="match status" value="1"/>
</dbReference>
<gene>
    <name evidence="8" type="primary">8238832</name>
    <name evidence="7" type="ORF">Phum_PHUM025080</name>
</gene>
<reference evidence="8" key="3">
    <citation type="submission" date="2020-05" db="UniProtKB">
        <authorList>
            <consortium name="EnsemblMetazoa"/>
        </authorList>
    </citation>
    <scope>IDENTIFICATION</scope>
    <source>
        <strain evidence="8">USDA</strain>
    </source>
</reference>
<dbReference type="InterPro" id="IPR003029">
    <property type="entry name" value="S1_domain"/>
</dbReference>
<dbReference type="InterPro" id="IPR003107">
    <property type="entry name" value="HAT"/>
</dbReference>
<protein>
    <submittedName>
        <fullName evidence="7 8">Programmed cell death protein, putative</fullName>
    </submittedName>
</protein>
<feature type="region of interest" description="Disordered" evidence="5">
    <location>
        <begin position="1098"/>
        <end position="1133"/>
    </location>
</feature>
<dbReference type="InterPro" id="IPR012340">
    <property type="entry name" value="NA-bd_OB-fold"/>
</dbReference>
<feature type="domain" description="S1 motif" evidence="6">
    <location>
        <begin position="427"/>
        <end position="477"/>
    </location>
</feature>
<dbReference type="InParanoid" id="E0VA07"/>
<keyword evidence="4" id="KW-0175">Coiled coil</keyword>
<dbReference type="GeneID" id="8238832"/>
<dbReference type="Gene3D" id="2.40.50.140">
    <property type="entry name" value="Nucleic acid-binding proteins"/>
    <property type="match status" value="3"/>
</dbReference>
<dbReference type="SMART" id="SM00316">
    <property type="entry name" value="S1"/>
    <property type="match status" value="6"/>
</dbReference>
<dbReference type="Gene3D" id="1.25.40.10">
    <property type="entry name" value="Tetratricopeptide repeat domain"/>
    <property type="match status" value="2"/>
</dbReference>
<dbReference type="InterPro" id="IPR045209">
    <property type="entry name" value="Rrp5"/>
</dbReference>
<feature type="repeat" description="TPR" evidence="3">
    <location>
        <begin position="1274"/>
        <end position="1307"/>
    </location>
</feature>
<reference evidence="7" key="2">
    <citation type="submission" date="2007-04" db="EMBL/GenBank/DDBJ databases">
        <title>The genome of the human body louse.</title>
        <authorList>
            <consortium name="The Human Body Louse Genome Consortium"/>
            <person name="Kirkness E."/>
            <person name="Walenz B."/>
            <person name="Hass B."/>
            <person name="Bruggner R."/>
            <person name="Strausberg R."/>
        </authorList>
    </citation>
    <scope>NUCLEOTIDE SEQUENCE</scope>
    <source>
        <strain evidence="7">USDA</strain>
    </source>
</reference>
<dbReference type="GO" id="GO:0006364">
    <property type="term" value="P:rRNA processing"/>
    <property type="evidence" value="ECO:0007669"/>
    <property type="project" value="UniProtKB-KW"/>
</dbReference>
<accession>E0VA07</accession>
<dbReference type="CTD" id="8238832"/>
<keyword evidence="9" id="KW-1185">Reference proteome</keyword>
<keyword evidence="2" id="KW-0698">rRNA processing</keyword>
<reference evidence="7" key="1">
    <citation type="submission" date="2007-04" db="EMBL/GenBank/DDBJ databases">
        <title>Annotation of Pediculus humanus corporis strain USDA.</title>
        <authorList>
            <person name="Kirkness E."/>
            <person name="Hannick L."/>
            <person name="Hass B."/>
            <person name="Bruggner R."/>
            <person name="Lawson D."/>
            <person name="Bidwell S."/>
            <person name="Joardar V."/>
            <person name="Caler E."/>
            <person name="Walenz B."/>
            <person name="Inman J."/>
            <person name="Schobel S."/>
            <person name="Galinsky K."/>
            <person name="Amedeo P."/>
            <person name="Strausberg R."/>
        </authorList>
    </citation>
    <scope>NUCLEOTIDE SEQUENCE</scope>
    <source>
        <strain evidence="7">USDA</strain>
    </source>
</reference>
<dbReference type="OrthoDB" id="412781at2759"/>
<evidence type="ECO:0000256" key="4">
    <source>
        <dbReference type="SAM" id="Coils"/>
    </source>
</evidence>
<dbReference type="EnsemblMetazoa" id="PHUM025080-RA">
    <property type="protein sequence ID" value="PHUM025080-PA"/>
    <property type="gene ID" value="PHUM025080"/>
</dbReference>
<dbReference type="SMART" id="SM00386">
    <property type="entry name" value="HAT"/>
    <property type="match status" value="3"/>
</dbReference>
<evidence type="ECO:0000256" key="3">
    <source>
        <dbReference type="PROSITE-ProRule" id="PRU00339"/>
    </source>
</evidence>
<evidence type="ECO:0000256" key="1">
    <source>
        <dbReference type="ARBA" id="ARBA00004604"/>
    </source>
</evidence>
<dbReference type="PANTHER" id="PTHR23270:SF10">
    <property type="entry name" value="PROTEIN RRP5 HOMOLOG"/>
    <property type="match status" value="1"/>
</dbReference>
<dbReference type="InterPro" id="IPR019734">
    <property type="entry name" value="TPR_rpt"/>
</dbReference>
<dbReference type="InterPro" id="IPR011990">
    <property type="entry name" value="TPR-like_helical_dom_sf"/>
</dbReference>